<organism evidence="1 2">
    <name type="scientific">Tissierella carlieri</name>
    <dbReference type="NCBI Taxonomy" id="689904"/>
    <lineage>
        <taxon>Bacteria</taxon>
        <taxon>Bacillati</taxon>
        <taxon>Bacillota</taxon>
        <taxon>Tissierellia</taxon>
        <taxon>Tissierellales</taxon>
        <taxon>Tissierellaceae</taxon>
        <taxon>Tissierella</taxon>
    </lineage>
</organism>
<protein>
    <submittedName>
        <fullName evidence="1">Uncharacterized protein</fullName>
    </submittedName>
</protein>
<dbReference type="EMBL" id="JANGAC010000001">
    <property type="protein sequence ID" value="MCQ4921655.1"/>
    <property type="molecule type" value="Genomic_DNA"/>
</dbReference>
<comment type="caution">
    <text evidence="1">The sequence shown here is derived from an EMBL/GenBank/DDBJ whole genome shotgun (WGS) entry which is preliminary data.</text>
</comment>
<dbReference type="RefSeq" id="WP_256310163.1">
    <property type="nucleotide sequence ID" value="NZ_JANGAC010000001.1"/>
</dbReference>
<gene>
    <name evidence="1" type="ORF">NE686_01040</name>
</gene>
<keyword evidence="2" id="KW-1185">Reference proteome</keyword>
<sequence>MKNSGSSWSTSGADNMAKLLCFKRSKVIDNKLDEILSNSEVTDIVDIREIMKKQLKEARKDINNEVKLAIKEQKKKRKFGGIQSTVVHGGDKATTVS</sequence>
<reference evidence="1 2" key="1">
    <citation type="submission" date="2022-06" db="EMBL/GenBank/DDBJ databases">
        <title>Isolation of gut microbiota from human fecal samples.</title>
        <authorList>
            <person name="Pamer E.G."/>
            <person name="Barat B."/>
            <person name="Waligurski E."/>
            <person name="Medina S."/>
            <person name="Paddock L."/>
            <person name="Mostad J."/>
        </authorList>
    </citation>
    <scope>NUCLEOTIDE SEQUENCE [LARGE SCALE GENOMIC DNA]</scope>
    <source>
        <strain evidence="1 2">DFI.7.95</strain>
    </source>
</reference>
<dbReference type="Proteomes" id="UP001524478">
    <property type="component" value="Unassembled WGS sequence"/>
</dbReference>
<evidence type="ECO:0000313" key="1">
    <source>
        <dbReference type="EMBL" id="MCQ4921655.1"/>
    </source>
</evidence>
<name>A0ABT1S5A8_9FIRM</name>
<evidence type="ECO:0000313" key="2">
    <source>
        <dbReference type="Proteomes" id="UP001524478"/>
    </source>
</evidence>
<proteinExistence type="predicted"/>
<accession>A0ABT1S5A8</accession>